<keyword evidence="2" id="KW-1185">Reference proteome</keyword>
<dbReference type="WBParaSite" id="HPBE_0002568001-mRNA-1">
    <property type="protein sequence ID" value="HPBE_0002568001-mRNA-1"/>
    <property type="gene ID" value="HPBE_0002568001"/>
</dbReference>
<sequence>LYIRAGGVDGTTVLQNAVLISQTIDTASRCSIDPIVVIPRLLIYLCYSGHTSEIMSSGNVFTRGLSRISRRKKRRRNLTALEQGPSTPSVATTDSEYLTQASKP</sequence>
<feature type="region of interest" description="Disordered" evidence="1">
    <location>
        <begin position="72"/>
        <end position="104"/>
    </location>
</feature>
<dbReference type="AlphaFoldDB" id="A0A183GSL0"/>
<reference evidence="3" key="1">
    <citation type="submission" date="2019-09" db="UniProtKB">
        <authorList>
            <consortium name="WormBaseParasite"/>
        </authorList>
    </citation>
    <scope>IDENTIFICATION</scope>
</reference>
<protein>
    <submittedName>
        <fullName evidence="3">Pecanex-like protein</fullName>
    </submittedName>
</protein>
<evidence type="ECO:0000313" key="2">
    <source>
        <dbReference type="Proteomes" id="UP000050761"/>
    </source>
</evidence>
<dbReference type="Proteomes" id="UP000050761">
    <property type="component" value="Unassembled WGS sequence"/>
</dbReference>
<name>A0A183GSL0_HELPZ</name>
<proteinExistence type="predicted"/>
<accession>A0A183GSL0</accession>
<organism evidence="2 3">
    <name type="scientific">Heligmosomoides polygyrus</name>
    <name type="common">Parasitic roundworm</name>
    <dbReference type="NCBI Taxonomy" id="6339"/>
    <lineage>
        <taxon>Eukaryota</taxon>
        <taxon>Metazoa</taxon>
        <taxon>Ecdysozoa</taxon>
        <taxon>Nematoda</taxon>
        <taxon>Chromadorea</taxon>
        <taxon>Rhabditida</taxon>
        <taxon>Rhabditina</taxon>
        <taxon>Rhabditomorpha</taxon>
        <taxon>Strongyloidea</taxon>
        <taxon>Heligmosomidae</taxon>
        <taxon>Heligmosomoides</taxon>
    </lineage>
</organism>
<evidence type="ECO:0000256" key="1">
    <source>
        <dbReference type="SAM" id="MobiDB-lite"/>
    </source>
</evidence>
<feature type="compositionally biased region" description="Polar residues" evidence="1">
    <location>
        <begin position="84"/>
        <end position="104"/>
    </location>
</feature>
<evidence type="ECO:0000313" key="3">
    <source>
        <dbReference type="WBParaSite" id="HPBE_0002568001-mRNA-1"/>
    </source>
</evidence>